<dbReference type="EMBL" id="CP093313">
    <property type="protein sequence ID" value="UWZ85978.1"/>
    <property type="molecule type" value="Genomic_DNA"/>
</dbReference>
<organism evidence="1 2">
    <name type="scientific">Occallatibacter riparius</name>
    <dbReference type="NCBI Taxonomy" id="1002689"/>
    <lineage>
        <taxon>Bacteria</taxon>
        <taxon>Pseudomonadati</taxon>
        <taxon>Acidobacteriota</taxon>
        <taxon>Terriglobia</taxon>
        <taxon>Terriglobales</taxon>
        <taxon>Acidobacteriaceae</taxon>
        <taxon>Occallatibacter</taxon>
    </lineage>
</organism>
<proteinExistence type="predicted"/>
<evidence type="ECO:0000313" key="1">
    <source>
        <dbReference type="EMBL" id="UWZ85978.1"/>
    </source>
</evidence>
<dbReference type="KEGG" id="orp:MOP44_08535"/>
<dbReference type="Proteomes" id="UP001059380">
    <property type="component" value="Chromosome"/>
</dbReference>
<reference evidence="1" key="1">
    <citation type="submission" date="2021-04" db="EMBL/GenBank/DDBJ databases">
        <title>Phylogenetic analysis of Acidobacteriaceae.</title>
        <authorList>
            <person name="Qiu L."/>
            <person name="Zhang Q."/>
        </authorList>
    </citation>
    <scope>NUCLEOTIDE SEQUENCE</scope>
    <source>
        <strain evidence="1">DSM 25168</strain>
    </source>
</reference>
<keyword evidence="2" id="KW-1185">Reference proteome</keyword>
<gene>
    <name evidence="1" type="ORF">MOP44_08535</name>
</gene>
<dbReference type="AlphaFoldDB" id="A0A9J7BW06"/>
<dbReference type="RefSeq" id="WP_260795614.1">
    <property type="nucleotide sequence ID" value="NZ_CP093313.1"/>
</dbReference>
<name>A0A9J7BW06_9BACT</name>
<protein>
    <submittedName>
        <fullName evidence="1">Uncharacterized protein</fullName>
    </submittedName>
</protein>
<evidence type="ECO:0000313" key="2">
    <source>
        <dbReference type="Proteomes" id="UP001059380"/>
    </source>
</evidence>
<sequence length="224" mass="24158">MAVFSSPISKPASWPMSVGAEGIAAAQFARCGFDVLVQAGRDKPWYDLVVTKAGNLLKVSVKASDNGEWALTNGFVRRVAETNGMRIDCLSAIDMWRAGYGSRTVVCLVQFEGAAIHELPRVYLASPEEIAANMREVVARTGRCTLLEMYEWTAANGQRVVEMLPEKWHFSQDRVQEMLLGQGNSSAVPSARPKPVIAMPAPATASAPGPRLVIDPAAELALSV</sequence>
<accession>A0A9J7BW06</accession>